<reference evidence="1 2" key="1">
    <citation type="submission" date="2020-02" db="EMBL/GenBank/DDBJ databases">
        <title>Streptomyces malaysiensis DSM14702 (JHCC583434, PFL_A843) Genome sequencing and assembly.</title>
        <authorList>
            <person name="Samborskyy M."/>
        </authorList>
    </citation>
    <scope>NUCLEOTIDE SEQUENCE [LARGE SCALE GENOMIC DNA]</scope>
    <source>
        <strain evidence="1 2">DSM 14702</strain>
    </source>
</reference>
<dbReference type="RefSeq" id="WP_167503209.1">
    <property type="nucleotide sequence ID" value="NZ_JAALLH010000001.1"/>
</dbReference>
<sequence length="86" mass="9994">MHLDSGDQPEFVHDNWRRLLARPDSEPVPECEQNWLSPVMFNRQESENATILRPNLLCPGWWRRGVAETATKVLPSIFEHEVDRAA</sequence>
<name>A0A7X5X7J0_STRMQ</name>
<organism evidence="1 2">
    <name type="scientific">Streptomyces malaysiensis</name>
    <dbReference type="NCBI Taxonomy" id="92644"/>
    <lineage>
        <taxon>Bacteria</taxon>
        <taxon>Bacillati</taxon>
        <taxon>Actinomycetota</taxon>
        <taxon>Actinomycetes</taxon>
        <taxon>Kitasatosporales</taxon>
        <taxon>Streptomycetaceae</taxon>
        <taxon>Streptomyces</taxon>
        <taxon>Streptomyces violaceusniger group</taxon>
    </lineage>
</organism>
<dbReference type="AlphaFoldDB" id="A0A7X5X7J0"/>
<comment type="caution">
    <text evidence="1">The sequence shown here is derived from an EMBL/GenBank/DDBJ whole genome shotgun (WGS) entry which is preliminary data.</text>
</comment>
<protein>
    <submittedName>
        <fullName evidence="1">Chromosomal replication initiator protein DnaA</fullName>
    </submittedName>
</protein>
<accession>A0A7X5X7J0</accession>
<proteinExistence type="predicted"/>
<evidence type="ECO:0000313" key="2">
    <source>
        <dbReference type="Proteomes" id="UP000536624"/>
    </source>
</evidence>
<dbReference type="Proteomes" id="UP000536624">
    <property type="component" value="Unassembled WGS sequence"/>
</dbReference>
<gene>
    <name evidence="1" type="ORF">SMALB_6171</name>
</gene>
<evidence type="ECO:0000313" key="1">
    <source>
        <dbReference type="EMBL" id="NIY68089.1"/>
    </source>
</evidence>
<dbReference type="EMBL" id="JAALLH010000001">
    <property type="protein sequence ID" value="NIY68089.1"/>
    <property type="molecule type" value="Genomic_DNA"/>
</dbReference>